<dbReference type="Proteomes" id="UP000195521">
    <property type="component" value="Unassembled WGS sequence"/>
</dbReference>
<evidence type="ECO:0000313" key="2">
    <source>
        <dbReference type="EMBL" id="GAW80428.1"/>
    </source>
</evidence>
<dbReference type="RefSeq" id="XP_028543017.1">
    <property type="nucleotide sequence ID" value="XM_028687216.1"/>
</dbReference>
<reference evidence="3" key="1">
    <citation type="submission" date="2017-04" db="EMBL/GenBank/DDBJ databases">
        <title>Plasmodium gonderi genome.</title>
        <authorList>
            <person name="Arisue N."/>
            <person name="Honma H."/>
            <person name="Kawai S."/>
            <person name="Tougan T."/>
            <person name="Tanabe K."/>
            <person name="Horii T."/>
        </authorList>
    </citation>
    <scope>NUCLEOTIDE SEQUENCE [LARGE SCALE GENOMIC DNA]</scope>
    <source>
        <strain evidence="3">ATCC 30045</strain>
    </source>
</reference>
<evidence type="ECO:0000256" key="1">
    <source>
        <dbReference type="SAM" id="Phobius"/>
    </source>
</evidence>
<proteinExistence type="predicted"/>
<dbReference type="AlphaFoldDB" id="A0A1Y1JFK0"/>
<keyword evidence="1" id="KW-1133">Transmembrane helix</keyword>
<dbReference type="OrthoDB" id="10655468at2759"/>
<keyword evidence="3" id="KW-1185">Reference proteome</keyword>
<keyword evidence="1" id="KW-0812">Transmembrane</keyword>
<protein>
    <submittedName>
        <fullName evidence="2">Variable surface protein</fullName>
    </submittedName>
</protein>
<feature type="transmembrane region" description="Helical" evidence="1">
    <location>
        <begin position="163"/>
        <end position="182"/>
    </location>
</feature>
<dbReference type="EMBL" id="BDQF01000008">
    <property type="protein sequence ID" value="GAW80428.1"/>
    <property type="molecule type" value="Genomic_DNA"/>
</dbReference>
<name>A0A1Y1JFK0_PLAGO</name>
<keyword evidence="1" id="KW-0472">Membrane</keyword>
<evidence type="ECO:0000313" key="3">
    <source>
        <dbReference type="Proteomes" id="UP000195521"/>
    </source>
</evidence>
<gene>
    <name evidence="2" type="ORF">PGO_073430</name>
</gene>
<organism evidence="2 3">
    <name type="scientific">Plasmodium gonderi</name>
    <dbReference type="NCBI Taxonomy" id="77519"/>
    <lineage>
        <taxon>Eukaryota</taxon>
        <taxon>Sar</taxon>
        <taxon>Alveolata</taxon>
        <taxon>Apicomplexa</taxon>
        <taxon>Aconoidasida</taxon>
        <taxon>Haemosporida</taxon>
        <taxon>Plasmodiidae</taxon>
        <taxon>Plasmodium</taxon>
        <taxon>Plasmodium (Plasmodium)</taxon>
    </lineage>
</organism>
<dbReference type="GeneID" id="39747141"/>
<accession>A0A1Y1JFK0</accession>
<comment type="caution">
    <text evidence="2">The sequence shown here is derived from an EMBL/GenBank/DDBJ whole genome shotgun (WGS) entry which is preliminary data.</text>
</comment>
<sequence>MNIEILTILSSNQKFPSKEECISIWNDADINTYENMYCQQTDSLKIKDPELYNIWCFMRINFLNSLSIIIKSLQNYEICVYFHEWLEEKKKGYNPNNIHCEKKKLWEDHIIATLEQLLTRESITNDKCKCKPTKIECPDSSPLNSVSTSLGKIASPVSSPKSAIFSICFTVIIIITLSYFFYTKIKRFFSDKYNKSRFLRKCLKRVLPLENKEDLEIYSENECINILYL</sequence>